<dbReference type="InterPro" id="IPR015797">
    <property type="entry name" value="NUDIX_hydrolase-like_dom_sf"/>
</dbReference>
<dbReference type="SUPFAM" id="SSF55811">
    <property type="entry name" value="Nudix"/>
    <property type="match status" value="1"/>
</dbReference>
<organism evidence="5 6">
    <name type="scientific">Amycolatopsis ultiminotia</name>
    <dbReference type="NCBI Taxonomy" id="543629"/>
    <lineage>
        <taxon>Bacteria</taxon>
        <taxon>Bacillati</taxon>
        <taxon>Actinomycetota</taxon>
        <taxon>Actinomycetes</taxon>
        <taxon>Pseudonocardiales</taxon>
        <taxon>Pseudonocardiaceae</taxon>
        <taxon>Amycolatopsis</taxon>
    </lineage>
</organism>
<evidence type="ECO:0000256" key="2">
    <source>
        <dbReference type="ARBA" id="ARBA00022801"/>
    </source>
</evidence>
<evidence type="ECO:0000256" key="3">
    <source>
        <dbReference type="ARBA" id="ARBA00022842"/>
    </source>
</evidence>
<sequence>MDLLPFDEYVRSLPRKRMSAGTLIRDDSDQVLLVEPSYKDHWDIPGGVCEANEPPWRTARRERAEELGIDRPLGPLLVVDYIPDDGTMPEGLAFIFDGGRITAEETAQLELSDPEILSAQLLPIDDAAKRVKPTLARRLRAALTSAQAGETFVICENGHPVTE</sequence>
<keyword evidence="3" id="KW-0460">Magnesium</keyword>
<accession>A0ABP6YUE3</accession>
<protein>
    <submittedName>
        <fullName evidence="5">NUDIX hydrolase</fullName>
    </submittedName>
</protein>
<dbReference type="PROSITE" id="PS51462">
    <property type="entry name" value="NUDIX"/>
    <property type="match status" value="1"/>
</dbReference>
<evidence type="ECO:0000313" key="6">
    <source>
        <dbReference type="Proteomes" id="UP001500689"/>
    </source>
</evidence>
<dbReference type="CDD" id="cd18876">
    <property type="entry name" value="NUDIX_Hydrolase"/>
    <property type="match status" value="1"/>
</dbReference>
<evidence type="ECO:0000259" key="4">
    <source>
        <dbReference type="PROSITE" id="PS51462"/>
    </source>
</evidence>
<name>A0ABP6YUE3_9PSEU</name>
<dbReference type="Gene3D" id="3.90.79.10">
    <property type="entry name" value="Nucleoside Triphosphate Pyrophosphohydrolase"/>
    <property type="match status" value="1"/>
</dbReference>
<reference evidence="6" key="1">
    <citation type="journal article" date="2019" name="Int. J. Syst. Evol. Microbiol.">
        <title>The Global Catalogue of Microorganisms (GCM) 10K type strain sequencing project: providing services to taxonomists for standard genome sequencing and annotation.</title>
        <authorList>
            <consortium name="The Broad Institute Genomics Platform"/>
            <consortium name="The Broad Institute Genome Sequencing Center for Infectious Disease"/>
            <person name="Wu L."/>
            <person name="Ma J."/>
        </authorList>
    </citation>
    <scope>NUCLEOTIDE SEQUENCE [LARGE SCALE GENOMIC DNA]</scope>
    <source>
        <strain evidence="6">JCM 16898</strain>
    </source>
</reference>
<dbReference type="InterPro" id="IPR000086">
    <property type="entry name" value="NUDIX_hydrolase_dom"/>
</dbReference>
<dbReference type="Pfam" id="PF00293">
    <property type="entry name" value="NUDIX"/>
    <property type="match status" value="1"/>
</dbReference>
<dbReference type="EMBL" id="BAAAZN010000037">
    <property type="protein sequence ID" value="GAA3587998.1"/>
    <property type="molecule type" value="Genomic_DNA"/>
</dbReference>
<dbReference type="GO" id="GO:0016787">
    <property type="term" value="F:hydrolase activity"/>
    <property type="evidence" value="ECO:0007669"/>
    <property type="project" value="UniProtKB-KW"/>
</dbReference>
<dbReference type="PANTHER" id="PTHR43046:SF12">
    <property type="entry name" value="GDP-MANNOSE MANNOSYL HYDROLASE"/>
    <property type="match status" value="1"/>
</dbReference>
<feature type="domain" description="Nudix hydrolase" evidence="4">
    <location>
        <begin position="14"/>
        <end position="144"/>
    </location>
</feature>
<comment type="cofactor">
    <cofactor evidence="1">
        <name>Mg(2+)</name>
        <dbReference type="ChEBI" id="CHEBI:18420"/>
    </cofactor>
</comment>
<proteinExistence type="predicted"/>
<keyword evidence="6" id="KW-1185">Reference proteome</keyword>
<evidence type="ECO:0000256" key="1">
    <source>
        <dbReference type="ARBA" id="ARBA00001946"/>
    </source>
</evidence>
<comment type="caution">
    <text evidence="5">The sequence shown here is derived from an EMBL/GenBank/DDBJ whole genome shotgun (WGS) entry which is preliminary data.</text>
</comment>
<dbReference type="PANTHER" id="PTHR43046">
    <property type="entry name" value="GDP-MANNOSE MANNOSYL HYDROLASE"/>
    <property type="match status" value="1"/>
</dbReference>
<dbReference type="Proteomes" id="UP001500689">
    <property type="component" value="Unassembled WGS sequence"/>
</dbReference>
<keyword evidence="2 5" id="KW-0378">Hydrolase</keyword>
<evidence type="ECO:0000313" key="5">
    <source>
        <dbReference type="EMBL" id="GAA3587998.1"/>
    </source>
</evidence>
<dbReference type="RefSeq" id="WP_344869433.1">
    <property type="nucleotide sequence ID" value="NZ_BAAAZN010000037.1"/>
</dbReference>
<gene>
    <name evidence="5" type="ORF">GCM10022222_85770</name>
</gene>